<comment type="similarity">
    <text evidence="1">Belongs to the DNA polymerase type-Y family.</text>
</comment>
<evidence type="ECO:0000256" key="1">
    <source>
        <dbReference type="ARBA" id="ARBA00010945"/>
    </source>
</evidence>
<protein>
    <submittedName>
        <fullName evidence="4">DNA repair protein</fullName>
    </submittedName>
</protein>
<dbReference type="GO" id="GO:0006281">
    <property type="term" value="P:DNA repair"/>
    <property type="evidence" value="ECO:0007669"/>
    <property type="project" value="InterPro"/>
</dbReference>
<evidence type="ECO:0000313" key="5">
    <source>
        <dbReference type="Proteomes" id="UP000054078"/>
    </source>
</evidence>
<feature type="domain" description="UmuC" evidence="3">
    <location>
        <begin position="14"/>
        <end position="203"/>
    </location>
</feature>
<dbReference type="GO" id="GO:0003887">
    <property type="term" value="F:DNA-directed DNA polymerase activity"/>
    <property type="evidence" value="ECO:0007669"/>
    <property type="project" value="TreeGrafter"/>
</dbReference>
<evidence type="ECO:0000313" key="4">
    <source>
        <dbReference type="EMBL" id="KUH59553.1"/>
    </source>
</evidence>
<evidence type="ECO:0000259" key="3">
    <source>
        <dbReference type="PROSITE" id="PS50173"/>
    </source>
</evidence>
<dbReference type="GO" id="GO:0042276">
    <property type="term" value="P:error-prone translesion synthesis"/>
    <property type="evidence" value="ECO:0007669"/>
    <property type="project" value="TreeGrafter"/>
</dbReference>
<dbReference type="Gene3D" id="3.30.70.270">
    <property type="match status" value="1"/>
</dbReference>
<accession>A0A100YXL4</accession>
<comment type="caution">
    <text evidence="4">The sequence shown here is derived from an EMBL/GenBank/DDBJ whole genome shotgun (WGS) entry which is preliminary data.</text>
</comment>
<dbReference type="RefSeq" id="WP_059053973.1">
    <property type="nucleotide sequence ID" value="NZ_LOJF01000001.1"/>
</dbReference>
<dbReference type="PANTHER" id="PTHR11076:SF35">
    <property type="entry name" value="DNA REPAIR PROTEIN HOMOLOG YOBH"/>
    <property type="match status" value="1"/>
</dbReference>
<dbReference type="Proteomes" id="UP000054078">
    <property type="component" value="Unassembled WGS sequence"/>
</dbReference>
<dbReference type="InterPro" id="IPR043502">
    <property type="entry name" value="DNA/RNA_pol_sf"/>
</dbReference>
<dbReference type="InterPro" id="IPR001126">
    <property type="entry name" value="UmuC"/>
</dbReference>
<dbReference type="AlphaFoldDB" id="A0A100YXL4"/>
<organism evidence="4 5">
    <name type="scientific">Tractidigestivibacter scatoligenes</name>
    <name type="common">Olsenella scatoligenes</name>
    <dbReference type="NCBI Taxonomy" id="1299998"/>
    <lineage>
        <taxon>Bacteria</taxon>
        <taxon>Bacillati</taxon>
        <taxon>Actinomycetota</taxon>
        <taxon>Coriobacteriia</taxon>
        <taxon>Coriobacteriales</taxon>
        <taxon>Atopobiaceae</taxon>
        <taxon>Tractidigestivibacter</taxon>
    </lineage>
</organism>
<dbReference type="STRING" id="1299998.AUL39_04435"/>
<keyword evidence="5" id="KW-1185">Reference proteome</keyword>
<dbReference type="InterPro" id="IPR017961">
    <property type="entry name" value="DNA_pol_Y-fam_little_finger"/>
</dbReference>
<dbReference type="SUPFAM" id="SSF56672">
    <property type="entry name" value="DNA/RNA polymerases"/>
    <property type="match status" value="1"/>
</dbReference>
<dbReference type="PROSITE" id="PS50173">
    <property type="entry name" value="UMUC"/>
    <property type="match status" value="1"/>
</dbReference>
<dbReference type="Pfam" id="PF11799">
    <property type="entry name" value="IMS_C"/>
    <property type="match status" value="1"/>
</dbReference>
<dbReference type="GO" id="GO:0009432">
    <property type="term" value="P:SOS response"/>
    <property type="evidence" value="ECO:0007669"/>
    <property type="project" value="TreeGrafter"/>
</dbReference>
<dbReference type="InterPro" id="IPR050116">
    <property type="entry name" value="DNA_polymerase-Y"/>
</dbReference>
<dbReference type="Gene3D" id="3.40.1170.60">
    <property type="match status" value="1"/>
</dbReference>
<dbReference type="Pfam" id="PF00817">
    <property type="entry name" value="IMS"/>
    <property type="match status" value="1"/>
</dbReference>
<comment type="function">
    <text evidence="2">Poorly processive, error-prone DNA polymerase involved in untargeted mutagenesis. Copies undamaged DNA at stalled replication forks, which arise in vivo from mismatched or misaligned primer ends. These misaligned primers can be extended by PolIV. Exhibits no 3'-5' exonuclease (proofreading) activity. May be involved in translesional synthesis, in conjunction with the beta clamp from PolIII.</text>
</comment>
<dbReference type="PANTHER" id="PTHR11076">
    <property type="entry name" value="DNA REPAIR POLYMERASE UMUC / TRANSFERASE FAMILY MEMBER"/>
    <property type="match status" value="1"/>
</dbReference>
<gene>
    <name evidence="4" type="ORF">AUL39_04435</name>
</gene>
<reference evidence="4 5" key="1">
    <citation type="submission" date="2015-12" db="EMBL/GenBank/DDBJ databases">
        <title>Draft Genome Sequence of Olsenella scatoligenes SK9K4T; a Producer of 3-Methylindole- (skatole) and 4-Methylphenol- (p-cresol) Isolated from Pig Feces.</title>
        <authorList>
            <person name="Li X."/>
            <person name="Borg B."/>
            <person name="Canibe N."/>
        </authorList>
    </citation>
    <scope>NUCLEOTIDE SEQUENCE [LARGE SCALE GENOMIC DNA]</scope>
    <source>
        <strain evidence="4 5">SK9K4</strain>
    </source>
</reference>
<dbReference type="EMBL" id="LOJF01000001">
    <property type="protein sequence ID" value="KUH59553.1"/>
    <property type="molecule type" value="Genomic_DNA"/>
</dbReference>
<dbReference type="GO" id="GO:0003684">
    <property type="term" value="F:damaged DNA binding"/>
    <property type="evidence" value="ECO:0007669"/>
    <property type="project" value="InterPro"/>
</dbReference>
<sequence>MADALAARAQERQYLCIDLKSFYASVECVERGLDPLATRLVVADPSRTEKTICLAVSPAMKALGVRNRRRVFEIPQTIDYVMVPPRMALYMERSCDVYAVYLRWIAPEDIHVYSIDEAFMDITGYLDLYGCTARELGERIREDVVKTTGIPATCGLGTNLYLAKIALDITAKHSRDFFGELDEETYRATLWNHRPITDFWRVGPGIAERLAAMGIHTMGQVATYPAEPLYREFGVDAEILIDHAWGVEPVTMADIKAYRSGSHSVSTAQVLGCNRDFAGARIIAREMADSLALDLVDQRLVASGVSLYVGYDLSAEERAGIRDRSDPRAWYRAVASAGGTERLLVPTSSREQIMAAITRIFDSSVDRSRPVHRLGLTATGVLSEDAPGVQDSLFATPEADARERRRQEAISAVKRKFGKNSLLKGVDLLPEATTRERNLQIGGHRSGE</sequence>
<dbReference type="InterPro" id="IPR043128">
    <property type="entry name" value="Rev_trsase/Diguanyl_cyclase"/>
</dbReference>
<dbReference type="GO" id="GO:0005829">
    <property type="term" value="C:cytosol"/>
    <property type="evidence" value="ECO:0007669"/>
    <property type="project" value="TreeGrafter"/>
</dbReference>
<name>A0A100YXL4_TRASO</name>
<dbReference type="Gene3D" id="1.10.150.20">
    <property type="entry name" value="5' to 3' exonuclease, C-terminal subdomain"/>
    <property type="match status" value="1"/>
</dbReference>
<proteinExistence type="inferred from homology"/>
<evidence type="ECO:0000256" key="2">
    <source>
        <dbReference type="ARBA" id="ARBA00025589"/>
    </source>
</evidence>